<evidence type="ECO:0000313" key="4">
    <source>
        <dbReference type="Proteomes" id="UP001147747"/>
    </source>
</evidence>
<dbReference type="RefSeq" id="XP_056491138.1">
    <property type="nucleotide sequence ID" value="XM_056628404.1"/>
</dbReference>
<dbReference type="Proteomes" id="UP001147747">
    <property type="component" value="Unassembled WGS sequence"/>
</dbReference>
<feature type="domain" description="Nephrocystin 3-like N-terminal" evidence="2">
    <location>
        <begin position="83"/>
        <end position="217"/>
    </location>
</feature>
<accession>A0A9W9W5Z1</accession>
<dbReference type="OrthoDB" id="21416at2759"/>
<dbReference type="PANTHER" id="PTHR10039">
    <property type="entry name" value="AMELOGENIN"/>
    <property type="match status" value="1"/>
</dbReference>
<dbReference type="EMBL" id="JAPZBU010000005">
    <property type="protein sequence ID" value="KAJ5403896.1"/>
    <property type="molecule type" value="Genomic_DNA"/>
</dbReference>
<dbReference type="Gene3D" id="3.40.50.300">
    <property type="entry name" value="P-loop containing nucleotide triphosphate hydrolases"/>
    <property type="match status" value="1"/>
</dbReference>
<name>A0A9W9W5Z1_9EURO</name>
<evidence type="ECO:0000259" key="2">
    <source>
        <dbReference type="Pfam" id="PF24883"/>
    </source>
</evidence>
<sequence length="315" mass="36493">MTQKALHNPTFQDVLDRFKKDLSKKEKDYFTNVTSFDELEKSIGDLQERQTVKRQARNLERLSPFLEAMKQWGQVVEVFCNSSKTVLASLVVEEIGKLKRKPTVLFFYCKHDNPEFSTFPAIARGLLAQLLEQERHLLPYFDQECCTSKEPILQTPEKIQKLLDIALTHCKSAYIVLDGLDECKREDRKEISMWFRERVENPPHKEPRKLRCLFTSRDDGHGRKDFEDIETVTVDSSDIAKDLETFCQRQADLLRIKFQLTSDKADDIASAVSQRAAGMFLLPKLVWNNLSQQTTIAGMERELEPTVYPKKLDDA</sequence>
<organism evidence="3 4">
    <name type="scientific">Penicillium cosmopolitanum</name>
    <dbReference type="NCBI Taxonomy" id="1131564"/>
    <lineage>
        <taxon>Eukaryota</taxon>
        <taxon>Fungi</taxon>
        <taxon>Dikarya</taxon>
        <taxon>Ascomycota</taxon>
        <taxon>Pezizomycotina</taxon>
        <taxon>Eurotiomycetes</taxon>
        <taxon>Eurotiomycetidae</taxon>
        <taxon>Eurotiales</taxon>
        <taxon>Aspergillaceae</taxon>
        <taxon>Penicillium</taxon>
    </lineage>
</organism>
<proteinExistence type="predicted"/>
<dbReference type="InterPro" id="IPR027417">
    <property type="entry name" value="P-loop_NTPase"/>
</dbReference>
<keyword evidence="1" id="KW-0677">Repeat</keyword>
<evidence type="ECO:0000313" key="3">
    <source>
        <dbReference type="EMBL" id="KAJ5403896.1"/>
    </source>
</evidence>
<protein>
    <recommendedName>
        <fullName evidence="2">Nephrocystin 3-like N-terminal domain-containing protein</fullName>
    </recommendedName>
</protein>
<reference evidence="3" key="1">
    <citation type="submission" date="2022-12" db="EMBL/GenBank/DDBJ databases">
        <authorList>
            <person name="Petersen C."/>
        </authorList>
    </citation>
    <scope>NUCLEOTIDE SEQUENCE</scope>
    <source>
        <strain evidence="3">IBT 29677</strain>
    </source>
</reference>
<dbReference type="Pfam" id="PF24883">
    <property type="entry name" value="NPHP3_N"/>
    <property type="match status" value="1"/>
</dbReference>
<dbReference type="GeneID" id="81367384"/>
<gene>
    <name evidence="3" type="ORF">N7509_003767</name>
</gene>
<dbReference type="InterPro" id="IPR056884">
    <property type="entry name" value="NPHP3-like_N"/>
</dbReference>
<evidence type="ECO:0000256" key="1">
    <source>
        <dbReference type="ARBA" id="ARBA00022737"/>
    </source>
</evidence>
<keyword evidence="4" id="KW-1185">Reference proteome</keyword>
<comment type="caution">
    <text evidence="3">The sequence shown here is derived from an EMBL/GenBank/DDBJ whole genome shotgun (WGS) entry which is preliminary data.</text>
</comment>
<dbReference type="AlphaFoldDB" id="A0A9W9W5Z1"/>
<reference evidence="3" key="2">
    <citation type="journal article" date="2023" name="IMA Fungus">
        <title>Comparative genomic study of the Penicillium genus elucidates a diverse pangenome and 15 lateral gene transfer events.</title>
        <authorList>
            <person name="Petersen C."/>
            <person name="Sorensen T."/>
            <person name="Nielsen M.R."/>
            <person name="Sondergaard T.E."/>
            <person name="Sorensen J.L."/>
            <person name="Fitzpatrick D.A."/>
            <person name="Frisvad J.C."/>
            <person name="Nielsen K.L."/>
        </authorList>
    </citation>
    <scope>NUCLEOTIDE SEQUENCE</scope>
    <source>
        <strain evidence="3">IBT 29677</strain>
    </source>
</reference>